<reference evidence="2 3" key="1">
    <citation type="journal article" date="2013" name="Genome Announc.">
        <title>Draft Genome Sequence of the Cellulolytic, Mesophilic, Anaerobic Bacterium Clostridium termitidis Strain CT1112 (DSM 5398).</title>
        <authorList>
            <person name="Lal S."/>
            <person name="Ramachandran U."/>
            <person name="Zhang X."/>
            <person name="Munir R."/>
            <person name="Sparling R."/>
            <person name="Levin D.B."/>
        </authorList>
    </citation>
    <scope>NUCLEOTIDE SEQUENCE [LARGE SCALE GENOMIC DNA]</scope>
    <source>
        <strain evidence="2 3">CT1112</strain>
    </source>
</reference>
<keyword evidence="1" id="KW-0732">Signal</keyword>
<dbReference type="RefSeq" id="WP_004628606.1">
    <property type="nucleotide sequence ID" value="NZ_AORV01000056.1"/>
</dbReference>
<protein>
    <submittedName>
        <fullName evidence="2">Uncharacterized protein</fullName>
    </submittedName>
</protein>
<dbReference type="PATRIC" id="fig|1195236.3.peg.4134"/>
<sequence>MKSKLLTFTIIVCAMLSIFLIPVFAADDNHVVDISRPEGDEVVTKQVFSIFGTCIYDETTISFEYYDTEAGDYKPLKTTDGVSTFKVGNGKMFGKDIRLKKGPNDIKITAYTKETKNSPEEFYYTITFGEAKKSGDWFEKAIDWITNPGGEKDKKD</sequence>
<gene>
    <name evidence="2" type="ORF">CTER_3922</name>
</gene>
<keyword evidence="3" id="KW-1185">Reference proteome</keyword>
<feature type="signal peptide" evidence="1">
    <location>
        <begin position="1"/>
        <end position="25"/>
    </location>
</feature>
<name>S0FPI3_RUMCE</name>
<proteinExistence type="predicted"/>
<comment type="caution">
    <text evidence="2">The sequence shown here is derived from an EMBL/GenBank/DDBJ whole genome shotgun (WGS) entry which is preliminary data.</text>
</comment>
<dbReference type="EMBL" id="AORV01000056">
    <property type="protein sequence ID" value="EMS70353.1"/>
    <property type="molecule type" value="Genomic_DNA"/>
</dbReference>
<evidence type="ECO:0000313" key="3">
    <source>
        <dbReference type="Proteomes" id="UP000014155"/>
    </source>
</evidence>
<dbReference type="STRING" id="1195236.CTER_3922"/>
<dbReference type="Proteomes" id="UP000014155">
    <property type="component" value="Unassembled WGS sequence"/>
</dbReference>
<evidence type="ECO:0000256" key="1">
    <source>
        <dbReference type="SAM" id="SignalP"/>
    </source>
</evidence>
<accession>S0FPI3</accession>
<organism evidence="2 3">
    <name type="scientific">Ruminiclostridium cellobioparum subsp. termitidis CT1112</name>
    <dbReference type="NCBI Taxonomy" id="1195236"/>
    <lineage>
        <taxon>Bacteria</taxon>
        <taxon>Bacillati</taxon>
        <taxon>Bacillota</taxon>
        <taxon>Clostridia</taxon>
        <taxon>Eubacteriales</taxon>
        <taxon>Oscillospiraceae</taxon>
        <taxon>Ruminiclostridium</taxon>
    </lineage>
</organism>
<feature type="chain" id="PRO_5004486800" evidence="1">
    <location>
        <begin position="26"/>
        <end position="156"/>
    </location>
</feature>
<evidence type="ECO:0000313" key="2">
    <source>
        <dbReference type="EMBL" id="EMS70353.1"/>
    </source>
</evidence>
<dbReference type="AlphaFoldDB" id="S0FPI3"/>
<dbReference type="eggNOG" id="ENOG5033QNA">
    <property type="taxonomic scope" value="Bacteria"/>
</dbReference>